<evidence type="ECO:0000256" key="1">
    <source>
        <dbReference type="SAM" id="MobiDB-lite"/>
    </source>
</evidence>
<dbReference type="EMBL" id="MU827314">
    <property type="protein sequence ID" value="KAJ7358836.1"/>
    <property type="molecule type" value="Genomic_DNA"/>
</dbReference>
<dbReference type="PANTHER" id="PTHR14375:SF2">
    <property type="entry name" value="SIMILAR TO RIKEN CDNA 4931414P19"/>
    <property type="match status" value="1"/>
</dbReference>
<proteinExistence type="predicted"/>
<feature type="compositionally biased region" description="Acidic residues" evidence="1">
    <location>
        <begin position="77"/>
        <end position="88"/>
    </location>
</feature>
<name>A0A9W9YMQ0_9CNID</name>
<evidence type="ECO:0000313" key="2">
    <source>
        <dbReference type="EMBL" id="KAJ7358836.1"/>
    </source>
</evidence>
<reference evidence="2" key="1">
    <citation type="submission" date="2023-01" db="EMBL/GenBank/DDBJ databases">
        <title>Genome assembly of the deep-sea coral Lophelia pertusa.</title>
        <authorList>
            <person name="Herrera S."/>
            <person name="Cordes E."/>
        </authorList>
    </citation>
    <scope>NUCLEOTIDE SEQUENCE</scope>
    <source>
        <strain evidence="2">USNM1676648</strain>
        <tissue evidence="2">Polyp</tissue>
    </source>
</reference>
<comment type="caution">
    <text evidence="2">The sequence shown here is derived from an EMBL/GenBank/DDBJ whole genome shotgun (WGS) entry which is preliminary data.</text>
</comment>
<dbReference type="AlphaFoldDB" id="A0A9W9YMQ0"/>
<accession>A0A9W9YMQ0</accession>
<dbReference type="PANTHER" id="PTHR14375">
    <property type="entry name" value="SIMILAR TO RIKEN CDNA 4931414P19"/>
    <property type="match status" value="1"/>
</dbReference>
<dbReference type="InterPro" id="IPR028101">
    <property type="entry name" value="DUF4616"/>
</dbReference>
<feature type="region of interest" description="Disordered" evidence="1">
    <location>
        <begin position="1"/>
        <end position="22"/>
    </location>
</feature>
<protein>
    <submittedName>
        <fullName evidence="2">Uncharacterized protein</fullName>
    </submittedName>
</protein>
<gene>
    <name evidence="2" type="ORF">OS493_020671</name>
</gene>
<evidence type="ECO:0000313" key="3">
    <source>
        <dbReference type="Proteomes" id="UP001163046"/>
    </source>
</evidence>
<feature type="compositionally biased region" description="Polar residues" evidence="1">
    <location>
        <begin position="99"/>
        <end position="108"/>
    </location>
</feature>
<sequence length="108" mass="12254">MSDEEDGEGSQEGSWVVRSPQWRSPRLTTMLRELQSRVDSQAIYLQASKEYKSTRNTIHSPSTFFPSMGIDKRDSSGSDDDEDEDEDEVWHGLDKNPVAAQNQGVFDK</sequence>
<feature type="compositionally biased region" description="Polar residues" evidence="1">
    <location>
        <begin position="54"/>
        <end position="65"/>
    </location>
</feature>
<keyword evidence="3" id="KW-1185">Reference proteome</keyword>
<feature type="region of interest" description="Disordered" evidence="1">
    <location>
        <begin position="51"/>
        <end position="108"/>
    </location>
</feature>
<organism evidence="2 3">
    <name type="scientific">Desmophyllum pertusum</name>
    <dbReference type="NCBI Taxonomy" id="174260"/>
    <lineage>
        <taxon>Eukaryota</taxon>
        <taxon>Metazoa</taxon>
        <taxon>Cnidaria</taxon>
        <taxon>Anthozoa</taxon>
        <taxon>Hexacorallia</taxon>
        <taxon>Scleractinia</taxon>
        <taxon>Caryophylliina</taxon>
        <taxon>Caryophylliidae</taxon>
        <taxon>Desmophyllum</taxon>
    </lineage>
</organism>
<dbReference type="Proteomes" id="UP001163046">
    <property type="component" value="Unassembled WGS sequence"/>
</dbReference>